<organism evidence="2 3">
    <name type="scientific">Xenorhabdus bovienii str. oregonense</name>
    <dbReference type="NCBI Taxonomy" id="1398202"/>
    <lineage>
        <taxon>Bacteria</taxon>
        <taxon>Pseudomonadati</taxon>
        <taxon>Pseudomonadota</taxon>
        <taxon>Gammaproteobacteria</taxon>
        <taxon>Enterobacterales</taxon>
        <taxon>Morganellaceae</taxon>
        <taxon>Xenorhabdus</taxon>
    </lineage>
</organism>
<dbReference type="GO" id="GO:0009289">
    <property type="term" value="C:pilus"/>
    <property type="evidence" value="ECO:0007669"/>
    <property type="project" value="InterPro"/>
</dbReference>
<reference evidence="2" key="1">
    <citation type="submission" date="2013-07" db="EMBL/GenBank/DDBJ databases">
        <title>Sub-species coevolution in mutualistic symbiosis.</title>
        <authorList>
            <person name="Murfin K."/>
            <person name="Klassen J."/>
            <person name="Lee M."/>
            <person name="Forst S."/>
            <person name="Stock P."/>
            <person name="Goodrich-Blair H."/>
        </authorList>
    </citation>
    <scope>NUCLEOTIDE SEQUENCE [LARGE SCALE GENOMIC DNA]</scope>
    <source>
        <strain evidence="2">Oregonense</strain>
    </source>
</reference>
<gene>
    <name evidence="2" type="ORF">XBO1_1710033</name>
</gene>
<dbReference type="PANTHER" id="PTHR33420:SF26">
    <property type="entry name" value="FIMBRIAL SUBUNIT"/>
    <property type="match status" value="1"/>
</dbReference>
<dbReference type="InterPro" id="IPR000259">
    <property type="entry name" value="Adhesion_dom_fimbrial"/>
</dbReference>
<dbReference type="AlphaFoldDB" id="A0A077NSS4"/>
<dbReference type="HOGENOM" id="CLU_088965_3_3_6"/>
<protein>
    <submittedName>
        <fullName evidence="2">Putative fimbrial adaptor</fullName>
    </submittedName>
</protein>
<feature type="domain" description="Fimbrial-type adhesion" evidence="1">
    <location>
        <begin position="38"/>
        <end position="187"/>
    </location>
</feature>
<dbReference type="InterPro" id="IPR050263">
    <property type="entry name" value="Bact_Fimbrial_Adh_Pro"/>
</dbReference>
<dbReference type="RefSeq" id="WP_038255534.1">
    <property type="nucleotide sequence ID" value="NZ_CAWLUU010000151.1"/>
</dbReference>
<dbReference type="SUPFAM" id="SSF49401">
    <property type="entry name" value="Bacterial adhesins"/>
    <property type="match status" value="1"/>
</dbReference>
<proteinExistence type="predicted"/>
<dbReference type="GO" id="GO:0043709">
    <property type="term" value="P:cell adhesion involved in single-species biofilm formation"/>
    <property type="evidence" value="ECO:0007669"/>
    <property type="project" value="TreeGrafter"/>
</dbReference>
<dbReference type="InterPro" id="IPR036937">
    <property type="entry name" value="Adhesion_dom_fimbrial_sf"/>
</dbReference>
<dbReference type="Proteomes" id="UP000028483">
    <property type="component" value="Unassembled WGS sequence"/>
</dbReference>
<dbReference type="PANTHER" id="PTHR33420">
    <property type="entry name" value="FIMBRIAL SUBUNIT ELFA-RELATED"/>
    <property type="match status" value="1"/>
</dbReference>
<dbReference type="Gene3D" id="2.60.40.1090">
    <property type="entry name" value="Fimbrial-type adhesion domain"/>
    <property type="match status" value="1"/>
</dbReference>
<comment type="caution">
    <text evidence="2">The sequence shown here is derived from an EMBL/GenBank/DDBJ whole genome shotgun (WGS) entry which is preliminary data.</text>
</comment>
<dbReference type="InterPro" id="IPR008966">
    <property type="entry name" value="Adhesion_dom_sf"/>
</dbReference>
<dbReference type="EMBL" id="CBSX010000081">
    <property type="protein sequence ID" value="CDH05112.1"/>
    <property type="molecule type" value="Genomic_DNA"/>
</dbReference>
<sequence>MSPLNMKLSKYVLSALFIFGIGGQKSAYAQDSLRQDVKITLTVLAAPCVIKTEDKAMEVYLGRILNRDLYQNYRTPGQNFELHLEECDPRVAQNLKIKFMGPESRTLPGLLAFGAGSGASGAAIGMESIDGKPLPFNKVSKFPLSRTSSSNVIPFRAYVQAEPGALQHNRIGAGAFNAIATFEVSYE</sequence>
<name>A0A077NSS4_XENBV</name>
<evidence type="ECO:0000313" key="3">
    <source>
        <dbReference type="Proteomes" id="UP000028483"/>
    </source>
</evidence>
<accession>A0A077NSS4</accession>
<evidence type="ECO:0000259" key="1">
    <source>
        <dbReference type="Pfam" id="PF00419"/>
    </source>
</evidence>
<evidence type="ECO:0000313" key="2">
    <source>
        <dbReference type="EMBL" id="CDH05112.1"/>
    </source>
</evidence>
<dbReference type="Pfam" id="PF00419">
    <property type="entry name" value="Fimbrial"/>
    <property type="match status" value="1"/>
</dbReference>